<evidence type="ECO:0000256" key="1">
    <source>
        <dbReference type="SAM" id="MobiDB-lite"/>
    </source>
</evidence>
<feature type="compositionally biased region" description="Polar residues" evidence="1">
    <location>
        <begin position="105"/>
        <end position="117"/>
    </location>
</feature>
<feature type="compositionally biased region" description="Pro residues" evidence="1">
    <location>
        <begin position="501"/>
        <end position="514"/>
    </location>
</feature>
<feature type="region of interest" description="Disordered" evidence="1">
    <location>
        <begin position="432"/>
        <end position="461"/>
    </location>
</feature>
<feature type="region of interest" description="Disordered" evidence="1">
    <location>
        <begin position="358"/>
        <end position="378"/>
    </location>
</feature>
<feature type="compositionally biased region" description="Basic residues" evidence="1">
    <location>
        <begin position="158"/>
        <end position="168"/>
    </location>
</feature>
<protein>
    <submittedName>
        <fullName evidence="2">Uncharacterized protein</fullName>
    </submittedName>
</protein>
<sequence length="603" mass="64761">MGAGISICHCNSSHATSPGKATLRSLSQPDRVNATAAGHDSFFTVGRSLTAPSASPKSLGPRRNGSYKPQKAASDDSIESHMKEHNNNAIPSPKSKALVKEEQTKCSTSPELTSSDSALVIDLTEDNTESRAESSSAENRGTLPSQAHRPKSAAPSRSLRRSCRRQRSMKKEQIQEVGNSEKSCENLDDLPPFRRFRPKSARDPRRRSNRVTDFRGQSSQLSRSLSMPSRKTLKLQLKRSDGESSDLSDDISLSSDTDDDQVDISSSDTLSIPDETDPSCGNTVTTITVKPKFGHSGLGYRKNPKLSQNPQTDASEVKGGIWERSSLTKSASTTITASKDDNNNRAKSAVGRLNALVGANNADENDNEDYNDDNNNSSYNNNFFSTSYHGSGFADDRVGGSGFSKKASERSISGVILLTPCELPDFLPAHITSTSSTSKPATTRISSSPLPSPNSTPRTPATIKLSHATMSSSALPLSLPSSDDTSISIKYPLDSPYPSQHSPPPPPYSPPRSPLPSTLLVTSIETNSVCSVCLQVILPATINGSDLESSVEASISLCVMCLEHASSLQQSLYDNRGDLEAKPRHRDGNSYTMTLGISYTVDS</sequence>
<evidence type="ECO:0000313" key="3">
    <source>
        <dbReference type="Proteomes" id="UP001283361"/>
    </source>
</evidence>
<feature type="compositionally biased region" description="Basic residues" evidence="1">
    <location>
        <begin position="194"/>
        <end position="209"/>
    </location>
</feature>
<evidence type="ECO:0000313" key="2">
    <source>
        <dbReference type="EMBL" id="KAK3760338.1"/>
    </source>
</evidence>
<feature type="compositionally biased region" description="Polar residues" evidence="1">
    <location>
        <begin position="305"/>
        <end position="314"/>
    </location>
</feature>
<name>A0AAE0Z049_9GAST</name>
<keyword evidence="3" id="KW-1185">Reference proteome</keyword>
<accession>A0AAE0Z049</accession>
<feature type="region of interest" description="Disordered" evidence="1">
    <location>
        <begin position="47"/>
        <end position="284"/>
    </location>
</feature>
<feature type="region of interest" description="Disordered" evidence="1">
    <location>
        <begin position="296"/>
        <end position="317"/>
    </location>
</feature>
<feature type="compositionally biased region" description="Acidic residues" evidence="1">
    <location>
        <begin position="363"/>
        <end position="372"/>
    </location>
</feature>
<organism evidence="2 3">
    <name type="scientific">Elysia crispata</name>
    <name type="common">lettuce slug</name>
    <dbReference type="NCBI Taxonomy" id="231223"/>
    <lineage>
        <taxon>Eukaryota</taxon>
        <taxon>Metazoa</taxon>
        <taxon>Spiralia</taxon>
        <taxon>Lophotrochozoa</taxon>
        <taxon>Mollusca</taxon>
        <taxon>Gastropoda</taxon>
        <taxon>Heterobranchia</taxon>
        <taxon>Euthyneura</taxon>
        <taxon>Panpulmonata</taxon>
        <taxon>Sacoglossa</taxon>
        <taxon>Placobranchoidea</taxon>
        <taxon>Plakobranchidae</taxon>
        <taxon>Elysia</taxon>
    </lineage>
</organism>
<dbReference type="AlphaFoldDB" id="A0AAE0Z049"/>
<gene>
    <name evidence="2" type="ORF">RRG08_045999</name>
</gene>
<reference evidence="2" key="1">
    <citation type="journal article" date="2023" name="G3 (Bethesda)">
        <title>A reference genome for the long-term kleptoplast-retaining sea slug Elysia crispata morphotype clarki.</title>
        <authorList>
            <person name="Eastman K.E."/>
            <person name="Pendleton A.L."/>
            <person name="Shaikh M.A."/>
            <person name="Suttiyut T."/>
            <person name="Ogas R."/>
            <person name="Tomko P."/>
            <person name="Gavelis G."/>
            <person name="Widhalm J.R."/>
            <person name="Wisecaver J.H."/>
        </authorList>
    </citation>
    <scope>NUCLEOTIDE SEQUENCE</scope>
    <source>
        <strain evidence="2">ECLA1</strain>
    </source>
</reference>
<feature type="compositionally biased region" description="Low complexity" evidence="1">
    <location>
        <begin position="446"/>
        <end position="460"/>
    </location>
</feature>
<comment type="caution">
    <text evidence="2">The sequence shown here is derived from an EMBL/GenBank/DDBJ whole genome shotgun (WGS) entry which is preliminary data.</text>
</comment>
<dbReference type="EMBL" id="JAWDGP010005011">
    <property type="protein sequence ID" value="KAK3760338.1"/>
    <property type="molecule type" value="Genomic_DNA"/>
</dbReference>
<proteinExistence type="predicted"/>
<feature type="region of interest" description="Disordered" evidence="1">
    <location>
        <begin position="489"/>
        <end position="514"/>
    </location>
</feature>
<feature type="compositionally biased region" description="Low complexity" evidence="1">
    <location>
        <begin position="217"/>
        <end position="230"/>
    </location>
</feature>
<dbReference type="Proteomes" id="UP001283361">
    <property type="component" value="Unassembled WGS sequence"/>
</dbReference>